<dbReference type="GO" id="GO:0016491">
    <property type="term" value="F:oxidoreductase activity"/>
    <property type="evidence" value="ECO:0007669"/>
    <property type="project" value="InterPro"/>
</dbReference>
<dbReference type="PANTHER" id="PTHR43677:SF4">
    <property type="entry name" value="QUINONE OXIDOREDUCTASE-LIKE PROTEIN 2"/>
    <property type="match status" value="1"/>
</dbReference>
<dbReference type="InterPro" id="IPR036291">
    <property type="entry name" value="NAD(P)-bd_dom_sf"/>
</dbReference>
<dbReference type="Proteomes" id="UP000219494">
    <property type="component" value="Unassembled WGS sequence"/>
</dbReference>
<dbReference type="AlphaFoldDB" id="A0A285R4S0"/>
<dbReference type="PANTHER" id="PTHR43677">
    <property type="entry name" value="SHORT-CHAIN DEHYDROGENASE/REDUCTASE"/>
    <property type="match status" value="1"/>
</dbReference>
<evidence type="ECO:0000313" key="3">
    <source>
        <dbReference type="Proteomes" id="UP000219494"/>
    </source>
</evidence>
<dbReference type="SUPFAM" id="SSF51735">
    <property type="entry name" value="NAD(P)-binding Rossmann-fold domains"/>
    <property type="match status" value="1"/>
</dbReference>
<proteinExistence type="predicted"/>
<dbReference type="RefSeq" id="WP_179641016.1">
    <property type="nucleotide sequence ID" value="NZ_OBMI01000003.1"/>
</dbReference>
<sequence>MRALLSEMAGGPETLKLTNLPDPVAGAGQVVVRVGACAINYPDVLIIEDRYQVRPPRPFAPGGEIAGTIESVGAGVSGWQVGERVVAVIGHGGLAEKVAAPAAALHRLPDVRDIAEGAALLLTYATSLHALLDRGRLAAGHSLLVLGAAGGVGLAAVELGKAFGARVVAAVSSEAKAAAAIAAGADEVIIYDRAPFDKDASRALADRFKAAGGRGGFDVIYDPVGGDYAEPALRSIAWEGRYLVVGFPAGIPKLPLNLTLLKSCDVCGVFWGAFAARDPAANAAHVDTLFRLWVEGRIAPRVTQRFPLAQSGEAIAQMAARAAIGKLVVTMED</sequence>
<organism evidence="2 3">
    <name type="scientific">Sphingomonas guangdongensis</name>
    <dbReference type="NCBI Taxonomy" id="1141890"/>
    <lineage>
        <taxon>Bacteria</taxon>
        <taxon>Pseudomonadati</taxon>
        <taxon>Pseudomonadota</taxon>
        <taxon>Alphaproteobacteria</taxon>
        <taxon>Sphingomonadales</taxon>
        <taxon>Sphingomonadaceae</taxon>
        <taxon>Sphingomonas</taxon>
    </lineage>
</organism>
<dbReference type="EMBL" id="OBMI01000003">
    <property type="protein sequence ID" value="SOB87347.1"/>
    <property type="molecule type" value="Genomic_DNA"/>
</dbReference>
<dbReference type="Pfam" id="PF08240">
    <property type="entry name" value="ADH_N"/>
    <property type="match status" value="1"/>
</dbReference>
<dbReference type="SUPFAM" id="SSF50129">
    <property type="entry name" value="GroES-like"/>
    <property type="match status" value="1"/>
</dbReference>
<name>A0A285R4S0_9SPHN</name>
<dbReference type="CDD" id="cd08241">
    <property type="entry name" value="QOR1"/>
    <property type="match status" value="1"/>
</dbReference>
<evidence type="ECO:0000313" key="2">
    <source>
        <dbReference type="EMBL" id="SOB87347.1"/>
    </source>
</evidence>
<reference evidence="2 3" key="1">
    <citation type="submission" date="2017-07" db="EMBL/GenBank/DDBJ databases">
        <authorList>
            <person name="Sun Z.S."/>
            <person name="Albrecht U."/>
            <person name="Echele G."/>
            <person name="Lee C.C."/>
        </authorList>
    </citation>
    <scope>NUCLEOTIDE SEQUENCE [LARGE SCALE GENOMIC DNA]</scope>
    <source>
        <strain evidence="2 3">CGMCC 1.12672</strain>
    </source>
</reference>
<dbReference type="InterPro" id="IPR013154">
    <property type="entry name" value="ADH-like_N"/>
</dbReference>
<dbReference type="InterPro" id="IPR013149">
    <property type="entry name" value="ADH-like_C"/>
</dbReference>
<dbReference type="Gene3D" id="3.40.50.720">
    <property type="entry name" value="NAD(P)-binding Rossmann-like Domain"/>
    <property type="match status" value="1"/>
</dbReference>
<gene>
    <name evidence="2" type="ORF">SAMN06297144_2477</name>
</gene>
<dbReference type="InterPro" id="IPR051397">
    <property type="entry name" value="Zn-ADH-like_protein"/>
</dbReference>
<feature type="domain" description="Enoyl reductase (ER)" evidence="1">
    <location>
        <begin position="10"/>
        <end position="329"/>
    </location>
</feature>
<keyword evidence="3" id="KW-1185">Reference proteome</keyword>
<evidence type="ECO:0000259" key="1">
    <source>
        <dbReference type="SMART" id="SM00829"/>
    </source>
</evidence>
<accession>A0A285R4S0</accession>
<protein>
    <submittedName>
        <fullName evidence="2">NADPH:quinone reductase</fullName>
    </submittedName>
</protein>
<dbReference type="Pfam" id="PF00107">
    <property type="entry name" value="ADH_zinc_N"/>
    <property type="match status" value="1"/>
</dbReference>
<dbReference type="InterPro" id="IPR011032">
    <property type="entry name" value="GroES-like_sf"/>
</dbReference>
<dbReference type="Gene3D" id="3.90.180.10">
    <property type="entry name" value="Medium-chain alcohol dehydrogenases, catalytic domain"/>
    <property type="match status" value="1"/>
</dbReference>
<dbReference type="SMART" id="SM00829">
    <property type="entry name" value="PKS_ER"/>
    <property type="match status" value="1"/>
</dbReference>
<dbReference type="InterPro" id="IPR020843">
    <property type="entry name" value="ER"/>
</dbReference>